<dbReference type="Pfam" id="PF01061">
    <property type="entry name" value="ABC2_membrane"/>
    <property type="match status" value="1"/>
</dbReference>
<feature type="transmembrane region" description="Helical" evidence="9">
    <location>
        <begin position="395"/>
        <end position="413"/>
    </location>
</feature>
<evidence type="ECO:0000256" key="7">
    <source>
        <dbReference type="ARBA" id="ARBA00022989"/>
    </source>
</evidence>
<feature type="transmembrane region" description="Helical" evidence="9">
    <location>
        <begin position="506"/>
        <end position="529"/>
    </location>
</feature>
<accession>A0A067QV98</accession>
<dbReference type="InterPro" id="IPR027417">
    <property type="entry name" value="P-loop_NTPase"/>
</dbReference>
<dbReference type="OrthoDB" id="66620at2759"/>
<dbReference type="FunCoup" id="A0A067QV98">
    <property type="interactions" value="59"/>
</dbReference>
<dbReference type="InterPro" id="IPR003439">
    <property type="entry name" value="ABC_transporter-like_ATP-bd"/>
</dbReference>
<dbReference type="GO" id="GO:0005886">
    <property type="term" value="C:plasma membrane"/>
    <property type="evidence" value="ECO:0007669"/>
    <property type="project" value="TreeGrafter"/>
</dbReference>
<evidence type="ECO:0000313" key="12">
    <source>
        <dbReference type="Proteomes" id="UP000027135"/>
    </source>
</evidence>
<dbReference type="InterPro" id="IPR003593">
    <property type="entry name" value="AAA+_ATPase"/>
</dbReference>
<evidence type="ECO:0000256" key="4">
    <source>
        <dbReference type="ARBA" id="ARBA00022692"/>
    </source>
</evidence>
<dbReference type="SMART" id="SM00382">
    <property type="entry name" value="AAA"/>
    <property type="match status" value="1"/>
</dbReference>
<proteinExistence type="inferred from homology"/>
<feature type="transmembrane region" description="Helical" evidence="9">
    <location>
        <begin position="425"/>
        <end position="447"/>
    </location>
</feature>
<evidence type="ECO:0000256" key="3">
    <source>
        <dbReference type="ARBA" id="ARBA00022448"/>
    </source>
</evidence>
<dbReference type="PANTHER" id="PTHR48041">
    <property type="entry name" value="ABC TRANSPORTER G FAMILY MEMBER 28"/>
    <property type="match status" value="1"/>
</dbReference>
<keyword evidence="4 9" id="KW-0812">Transmembrane</keyword>
<comment type="subcellular location">
    <subcellularLocation>
        <location evidence="1">Membrane</location>
        <topology evidence="1">Multi-pass membrane protein</topology>
    </subcellularLocation>
</comment>
<dbReference type="eggNOG" id="KOG0061">
    <property type="taxonomic scope" value="Eukaryota"/>
</dbReference>
<dbReference type="InterPro" id="IPR050352">
    <property type="entry name" value="ABCG_transporters"/>
</dbReference>
<evidence type="ECO:0000256" key="6">
    <source>
        <dbReference type="ARBA" id="ARBA00022840"/>
    </source>
</evidence>
<dbReference type="GO" id="GO:0140359">
    <property type="term" value="F:ABC-type transporter activity"/>
    <property type="evidence" value="ECO:0007669"/>
    <property type="project" value="InterPro"/>
</dbReference>
<dbReference type="EMBL" id="KK853336">
    <property type="protein sequence ID" value="KDR08337.1"/>
    <property type="molecule type" value="Genomic_DNA"/>
</dbReference>
<sequence>MSQEPRSVAVQLETSLMSSAVIAYKSEGSGHVEISGNGNSYQQTFSRLPHRTPMDMQFENIGFTASLGCRKGNKKILHELNGRFLPRQLIAIMGPSGAGKSTLLDILSGYRITNVSGSVMLNGEERDLNSFRRLSCYITQEDRLQSLLTVYENMKIAADLKLGEHVSTKEKTDIIDEILVTLRLSDHGNTRAERLSGGQRKRLSIALELIANPLFLFLDEPTTGLDSSSCTQCVSLLKLLARQGRTIVCTIHQPSASLFRMFDHVYVLSQGLCLYQGSTQQLVPYLQQLQLPCPKYHNPADYVIELACEEHGKEKVERMVEETDNGRNLNWFKSLDPITASTTAVEPMIRLADPKPSTKKDSRRGLQETSQWNQLKVLLRRGYIKSKRDKTLTRLRIVVNIVVALMLGALFYGEGNEGSRVLDNYNLLFACLIHNMMTPMMITILTFPSEMSVLQKEHFNRWYSLKSYYISITIVDIPVTVVSCFLFVILVYLISGQPTDMTRFNMFFVISLYIVYVAMSFGLLIGALFNVVNGTFLGPTISVPVMMFAGFGVNLQDMPSYLKWGTHISYLRYGLEGYISAIYGYGREILDCVELYCHYKFPDTFLHEIAMTGDQFWKDVIALSIILVALRILTYFLLRWKLRAVR</sequence>
<keyword evidence="5" id="KW-0547">Nucleotide-binding</keyword>
<dbReference type="FunFam" id="3.40.50.300:FF:001077">
    <property type="entry name" value="Uncharacterized protein, isoform A"/>
    <property type="match status" value="1"/>
</dbReference>
<dbReference type="InterPro" id="IPR043926">
    <property type="entry name" value="ABCG_dom"/>
</dbReference>
<dbReference type="PROSITE" id="PS00211">
    <property type="entry name" value="ABC_TRANSPORTER_1"/>
    <property type="match status" value="1"/>
</dbReference>
<feature type="transmembrane region" description="Helical" evidence="9">
    <location>
        <begin position="620"/>
        <end position="638"/>
    </location>
</feature>
<dbReference type="Gene3D" id="3.40.50.300">
    <property type="entry name" value="P-loop containing nucleotide triphosphate hydrolases"/>
    <property type="match status" value="1"/>
</dbReference>
<dbReference type="CDD" id="cd03213">
    <property type="entry name" value="ABCG_EPDR"/>
    <property type="match status" value="1"/>
</dbReference>
<dbReference type="InterPro" id="IPR013525">
    <property type="entry name" value="ABC2_TM"/>
</dbReference>
<gene>
    <name evidence="11" type="ORF">L798_01294</name>
</gene>
<name>A0A067QV98_ZOONE</name>
<dbReference type="PANTHER" id="PTHR48041:SF26">
    <property type="entry name" value="FI22810P1"/>
    <property type="match status" value="1"/>
</dbReference>
<dbReference type="Proteomes" id="UP000027135">
    <property type="component" value="Unassembled WGS sequence"/>
</dbReference>
<dbReference type="OMA" id="WMFFAIS"/>
<comment type="similarity">
    <text evidence="2">Belongs to the ABC transporter superfamily. ABCG family. Eye pigment precursor importer (TC 3.A.1.204) subfamily.</text>
</comment>
<evidence type="ECO:0000256" key="8">
    <source>
        <dbReference type="ARBA" id="ARBA00023136"/>
    </source>
</evidence>
<keyword evidence="12" id="KW-1185">Reference proteome</keyword>
<evidence type="ECO:0000259" key="10">
    <source>
        <dbReference type="PROSITE" id="PS50893"/>
    </source>
</evidence>
<evidence type="ECO:0000256" key="2">
    <source>
        <dbReference type="ARBA" id="ARBA00005814"/>
    </source>
</evidence>
<keyword evidence="6 11" id="KW-0067">ATP-binding</keyword>
<dbReference type="InParanoid" id="A0A067QV98"/>
<dbReference type="AlphaFoldDB" id="A0A067QV98"/>
<organism evidence="11 12">
    <name type="scientific">Zootermopsis nevadensis</name>
    <name type="common">Dampwood termite</name>
    <dbReference type="NCBI Taxonomy" id="136037"/>
    <lineage>
        <taxon>Eukaryota</taxon>
        <taxon>Metazoa</taxon>
        <taxon>Ecdysozoa</taxon>
        <taxon>Arthropoda</taxon>
        <taxon>Hexapoda</taxon>
        <taxon>Insecta</taxon>
        <taxon>Pterygota</taxon>
        <taxon>Neoptera</taxon>
        <taxon>Polyneoptera</taxon>
        <taxon>Dictyoptera</taxon>
        <taxon>Blattodea</taxon>
        <taxon>Blattoidea</taxon>
        <taxon>Termitoidae</taxon>
        <taxon>Termopsidae</taxon>
        <taxon>Zootermopsis</taxon>
    </lineage>
</organism>
<reference evidence="11 12" key="1">
    <citation type="journal article" date="2014" name="Nat. Commun.">
        <title>Molecular traces of alternative social organization in a termite genome.</title>
        <authorList>
            <person name="Terrapon N."/>
            <person name="Li C."/>
            <person name="Robertson H.M."/>
            <person name="Ji L."/>
            <person name="Meng X."/>
            <person name="Booth W."/>
            <person name="Chen Z."/>
            <person name="Childers C.P."/>
            <person name="Glastad K.M."/>
            <person name="Gokhale K."/>
            <person name="Gowin J."/>
            <person name="Gronenberg W."/>
            <person name="Hermansen R.A."/>
            <person name="Hu H."/>
            <person name="Hunt B.G."/>
            <person name="Huylmans A.K."/>
            <person name="Khalil S.M."/>
            <person name="Mitchell R.D."/>
            <person name="Munoz-Torres M.C."/>
            <person name="Mustard J.A."/>
            <person name="Pan H."/>
            <person name="Reese J.T."/>
            <person name="Scharf M.E."/>
            <person name="Sun F."/>
            <person name="Vogel H."/>
            <person name="Xiao J."/>
            <person name="Yang W."/>
            <person name="Yang Z."/>
            <person name="Yang Z."/>
            <person name="Zhou J."/>
            <person name="Zhu J."/>
            <person name="Brent C.S."/>
            <person name="Elsik C.G."/>
            <person name="Goodisman M.A."/>
            <person name="Liberles D.A."/>
            <person name="Roe R.M."/>
            <person name="Vargo E.L."/>
            <person name="Vilcinskas A."/>
            <person name="Wang J."/>
            <person name="Bornberg-Bauer E."/>
            <person name="Korb J."/>
            <person name="Zhang G."/>
            <person name="Liebig J."/>
        </authorList>
    </citation>
    <scope>NUCLEOTIDE SEQUENCE [LARGE SCALE GENOMIC DNA]</scope>
    <source>
        <tissue evidence="11">Whole organism</tissue>
    </source>
</reference>
<dbReference type="GO" id="GO:0016887">
    <property type="term" value="F:ATP hydrolysis activity"/>
    <property type="evidence" value="ECO:0007669"/>
    <property type="project" value="InterPro"/>
</dbReference>
<dbReference type="GO" id="GO:0005524">
    <property type="term" value="F:ATP binding"/>
    <property type="evidence" value="ECO:0007669"/>
    <property type="project" value="UniProtKB-KW"/>
</dbReference>
<feature type="transmembrane region" description="Helical" evidence="9">
    <location>
        <begin position="468"/>
        <end position="494"/>
    </location>
</feature>
<dbReference type="PROSITE" id="PS50893">
    <property type="entry name" value="ABC_TRANSPORTER_2"/>
    <property type="match status" value="1"/>
</dbReference>
<dbReference type="Pfam" id="PF19055">
    <property type="entry name" value="ABC2_membrane_7"/>
    <property type="match status" value="1"/>
</dbReference>
<feature type="domain" description="ABC transporter" evidence="10">
    <location>
        <begin position="56"/>
        <end position="295"/>
    </location>
</feature>
<dbReference type="SUPFAM" id="SSF52540">
    <property type="entry name" value="P-loop containing nucleoside triphosphate hydrolases"/>
    <property type="match status" value="1"/>
</dbReference>
<keyword evidence="8 9" id="KW-0472">Membrane</keyword>
<evidence type="ECO:0000256" key="1">
    <source>
        <dbReference type="ARBA" id="ARBA00004141"/>
    </source>
</evidence>
<dbReference type="STRING" id="136037.A0A067QV98"/>
<dbReference type="Pfam" id="PF00005">
    <property type="entry name" value="ABC_tran"/>
    <property type="match status" value="1"/>
</dbReference>
<dbReference type="InterPro" id="IPR017871">
    <property type="entry name" value="ABC_transporter-like_CS"/>
</dbReference>
<keyword evidence="7 9" id="KW-1133">Transmembrane helix</keyword>
<evidence type="ECO:0000256" key="9">
    <source>
        <dbReference type="SAM" id="Phobius"/>
    </source>
</evidence>
<keyword evidence="3" id="KW-0813">Transport</keyword>
<evidence type="ECO:0000313" key="11">
    <source>
        <dbReference type="EMBL" id="KDR08337.1"/>
    </source>
</evidence>
<feature type="transmembrane region" description="Helical" evidence="9">
    <location>
        <begin position="536"/>
        <end position="555"/>
    </location>
</feature>
<evidence type="ECO:0000256" key="5">
    <source>
        <dbReference type="ARBA" id="ARBA00022741"/>
    </source>
</evidence>
<protein>
    <submittedName>
        <fullName evidence="11">ATP-binding cassette sub-family G member 1</fullName>
    </submittedName>
</protein>